<name>A0A0H1R9V6_9EURY</name>
<proteinExistence type="predicted"/>
<evidence type="ECO:0000313" key="2">
    <source>
        <dbReference type="Proteomes" id="UP000035301"/>
    </source>
</evidence>
<protein>
    <recommendedName>
        <fullName evidence="3">Antitoxin</fullName>
    </recommendedName>
</protein>
<gene>
    <name evidence="1" type="ORF">SZ63_00090</name>
</gene>
<organism evidence="1 2">
    <name type="scientific">Methanoculleus sediminis</name>
    <dbReference type="NCBI Taxonomy" id="1550566"/>
    <lineage>
        <taxon>Archaea</taxon>
        <taxon>Methanobacteriati</taxon>
        <taxon>Methanobacteriota</taxon>
        <taxon>Stenosarchaea group</taxon>
        <taxon>Methanomicrobia</taxon>
        <taxon>Methanomicrobiales</taxon>
        <taxon>Methanomicrobiaceae</taxon>
        <taxon>Methanoculleus</taxon>
    </lineage>
</organism>
<sequence>MSATENIPVSEETYHQILDLRRPDETLNDTLARLVESVKKQRLTDDIEEAMARNEFVELDL</sequence>
<evidence type="ECO:0000313" key="1">
    <source>
        <dbReference type="EMBL" id="KLK89372.1"/>
    </source>
</evidence>
<keyword evidence="2" id="KW-1185">Reference proteome</keyword>
<dbReference type="EMBL" id="JXOJ01000001">
    <property type="protein sequence ID" value="KLK89372.1"/>
    <property type="molecule type" value="Genomic_DNA"/>
</dbReference>
<evidence type="ECO:0008006" key="3">
    <source>
        <dbReference type="Google" id="ProtNLM"/>
    </source>
</evidence>
<dbReference type="Proteomes" id="UP000035301">
    <property type="component" value="Unassembled WGS sequence"/>
</dbReference>
<accession>A0A0H1R9V6</accession>
<reference evidence="1 2" key="1">
    <citation type="journal article" date="2015" name="Int. J. Syst. Evol. Microbiol.">
        <title>Methanoculleus sediminis sp. nov., a methanogen from sediments near a submarine mud volcano.</title>
        <authorList>
            <person name="Chen S.C."/>
            <person name="Chen M.F."/>
            <person name="Lai M.C."/>
            <person name="Weng C.Y."/>
            <person name="Wu S.Y."/>
            <person name="Lin S."/>
            <person name="Yang T.F."/>
            <person name="Chen P.C."/>
        </authorList>
    </citation>
    <scope>NUCLEOTIDE SEQUENCE [LARGE SCALE GENOMIC DNA]</scope>
    <source>
        <strain evidence="1 2">S3Fa</strain>
    </source>
</reference>
<dbReference type="PATRIC" id="fig|1550566.3.peg.22"/>
<comment type="caution">
    <text evidence="1">The sequence shown here is derived from an EMBL/GenBank/DDBJ whole genome shotgun (WGS) entry which is preliminary data.</text>
</comment>
<dbReference type="AlphaFoldDB" id="A0A0H1R9V6"/>